<dbReference type="EMBL" id="AP025628">
    <property type="protein sequence ID" value="BDG61925.1"/>
    <property type="molecule type" value="Genomic_DNA"/>
</dbReference>
<protein>
    <recommendedName>
        <fullName evidence="3">HK97 gp10 family phage protein</fullName>
    </recommendedName>
</protein>
<evidence type="ECO:0008006" key="3">
    <source>
        <dbReference type="Google" id="ProtNLM"/>
    </source>
</evidence>
<dbReference type="RefSeq" id="WP_264842554.1">
    <property type="nucleotide sequence ID" value="NZ_AP025628.1"/>
</dbReference>
<dbReference type="AlphaFoldDB" id="A0AA35G995"/>
<gene>
    <name evidence="1" type="ORF">caldi_30150</name>
</gene>
<dbReference type="Proteomes" id="UP001163687">
    <property type="component" value="Chromosome"/>
</dbReference>
<proteinExistence type="predicted"/>
<reference evidence="1" key="1">
    <citation type="submission" date="2022-03" db="EMBL/GenBank/DDBJ databases">
        <title>Complete genome sequence of Caldinitratiruptor microaerophilus.</title>
        <authorList>
            <person name="Mukaiyama R."/>
            <person name="Nishiyama T."/>
            <person name="Ueda K."/>
        </authorList>
    </citation>
    <scope>NUCLEOTIDE SEQUENCE</scope>
    <source>
        <strain evidence="1">JCM 16183</strain>
    </source>
</reference>
<keyword evidence="2" id="KW-1185">Reference proteome</keyword>
<evidence type="ECO:0000313" key="1">
    <source>
        <dbReference type="EMBL" id="BDG61925.1"/>
    </source>
</evidence>
<dbReference type="KEGG" id="cmic:caldi_30150"/>
<evidence type="ECO:0000313" key="2">
    <source>
        <dbReference type="Proteomes" id="UP001163687"/>
    </source>
</evidence>
<organism evidence="1 2">
    <name type="scientific">Caldinitratiruptor microaerophilus</name>
    <dbReference type="NCBI Taxonomy" id="671077"/>
    <lineage>
        <taxon>Bacteria</taxon>
        <taxon>Bacillati</taxon>
        <taxon>Bacillota</taxon>
        <taxon>Clostridia</taxon>
        <taxon>Eubacteriales</taxon>
        <taxon>Symbiobacteriaceae</taxon>
        <taxon>Caldinitratiruptor</taxon>
    </lineage>
</organism>
<name>A0AA35G995_9FIRM</name>
<accession>A0AA35G995</accession>
<sequence>MAAKVITRWRLPQFMSLTKEHVRRGMTKAVLFGEAEAKKLVSRGNRTGANPSKPGEPPKVVTGTLRANIGHDVTETPREVIGMVGVRKGPADKYARRLELGFVGTVTVPAHTRKQTHVFGRRLASPITVKVRSYSFTVSQAPRPYLRPTVWNNRAKILELIARG</sequence>